<keyword evidence="4" id="KW-0813">Transport</keyword>
<evidence type="ECO:0000256" key="3">
    <source>
        <dbReference type="ARBA" id="ARBA00013784"/>
    </source>
</evidence>
<feature type="compositionally biased region" description="Polar residues" evidence="8">
    <location>
        <begin position="333"/>
        <end position="344"/>
    </location>
</feature>
<feature type="region of interest" description="Disordered" evidence="8">
    <location>
        <begin position="202"/>
        <end position="273"/>
    </location>
</feature>
<dbReference type="GO" id="GO:0000407">
    <property type="term" value="C:phagophore assembly site"/>
    <property type="evidence" value="ECO:0007669"/>
    <property type="project" value="UniProtKB-SubCell"/>
</dbReference>
<keyword evidence="5" id="KW-0653">Protein transport</keyword>
<dbReference type="InterPro" id="IPR039362">
    <property type="entry name" value="ATG29_sf"/>
</dbReference>
<comment type="subcellular location">
    <subcellularLocation>
        <location evidence="1">Preautophagosomal structure</location>
    </subcellularLocation>
</comment>
<evidence type="ECO:0000256" key="2">
    <source>
        <dbReference type="ARBA" id="ARBA00010082"/>
    </source>
</evidence>
<feature type="compositionally biased region" description="Low complexity" evidence="8">
    <location>
        <begin position="225"/>
        <end position="244"/>
    </location>
</feature>
<keyword evidence="11" id="KW-1185">Reference proteome</keyword>
<comment type="function">
    <text evidence="7">Plays a role in autophagy. Functions at the preautophagosomal structure (PAS) in order to form normal autophagosomes under starvation conditions. Also plays a role in mitophagy and regulation of filamentous growth.</text>
</comment>
<dbReference type="PANTHER" id="PTHR40012:SF1">
    <property type="entry name" value="AUTOPHAGY-RELATED PROTEIN 29"/>
    <property type="match status" value="1"/>
</dbReference>
<dbReference type="STRING" id="225359.A0A2S4PN22"/>
<sequence>MAAHDPQYIVFIRVPFPRGSFVDPPFVDWDASKDKHLWKILSNTSKNSDIDWNKLATKFDVPLTFLLQQIACLYERQMQQVQAQIRKVRETKGLSVSPIAPGNKSDSSGEAVKGGYITTGITQEHTIPIRSGGPSMGSRISPALANRKDAAGQITASSNAIRLNAASVSRKNPAIPFIESLDPNPSSPRPLSSILYQAAVSPKLKGRSNSGTSSLPRSSPPNIPSSVSTSTDSSSDSELSTFESVLRRPSRFTPKPGHNKHSQEDEELVFMPSAKEGKIYPSLISKTDLRIKKTSGPETDTSIDLAQNPDLQNTLMSQNKGKGREVNDGAPSMGSSFSDLEDTSITQSALEEALASKMQAGGMASRMSSISQALRSKYL</sequence>
<dbReference type="OrthoDB" id="10259236at2759"/>
<evidence type="ECO:0000256" key="8">
    <source>
        <dbReference type="SAM" id="MobiDB-lite"/>
    </source>
</evidence>
<dbReference type="GO" id="GO:0000045">
    <property type="term" value="P:autophagosome assembly"/>
    <property type="evidence" value="ECO:0007669"/>
    <property type="project" value="InterPro"/>
</dbReference>
<reference evidence="10 11" key="1">
    <citation type="submission" date="2017-10" db="EMBL/GenBank/DDBJ databases">
        <title>Development of genomic resources for the powdery mildew, Erysiphe pulchra.</title>
        <authorList>
            <person name="Wadl P.A."/>
            <person name="Mack B.M."/>
            <person name="Moore G."/>
            <person name="Beltz S.B."/>
        </authorList>
    </citation>
    <scope>NUCLEOTIDE SEQUENCE [LARGE SCALE GENOMIC DNA]</scope>
    <source>
        <strain evidence="10">Cflorida</strain>
    </source>
</reference>
<feature type="compositionally biased region" description="Polar residues" evidence="8">
    <location>
        <begin position="296"/>
        <end position="320"/>
    </location>
</feature>
<gene>
    <name evidence="10" type="ORF">EPUL_003074</name>
</gene>
<comment type="caution">
    <text evidence="10">The sequence shown here is derived from an EMBL/GenBank/DDBJ whole genome shotgun (WGS) entry which is preliminary data.</text>
</comment>
<evidence type="ECO:0000259" key="9">
    <source>
        <dbReference type="Pfam" id="PF18388"/>
    </source>
</evidence>
<keyword evidence="6" id="KW-0072">Autophagy</keyword>
<dbReference type="Pfam" id="PF18388">
    <property type="entry name" value="ATG29_N"/>
    <property type="match status" value="1"/>
</dbReference>
<dbReference type="InterPro" id="IPR039113">
    <property type="entry name" value="ATG29"/>
</dbReference>
<dbReference type="PANTHER" id="PTHR40012">
    <property type="entry name" value="AUTOPHAGY-RELATED PROTEIN 29"/>
    <property type="match status" value="1"/>
</dbReference>
<proteinExistence type="inferred from homology"/>
<dbReference type="Gene3D" id="1.10.10.2570">
    <property type="match status" value="1"/>
</dbReference>
<evidence type="ECO:0000256" key="6">
    <source>
        <dbReference type="ARBA" id="ARBA00023006"/>
    </source>
</evidence>
<evidence type="ECO:0000256" key="4">
    <source>
        <dbReference type="ARBA" id="ARBA00022448"/>
    </source>
</evidence>
<feature type="region of interest" description="Disordered" evidence="8">
    <location>
        <begin position="291"/>
        <end position="344"/>
    </location>
</feature>
<dbReference type="FunFam" id="1.10.10.2570:FF:000001">
    <property type="entry name" value="Autophagy-related protein 29"/>
    <property type="match status" value="1"/>
</dbReference>
<evidence type="ECO:0000313" key="10">
    <source>
        <dbReference type="EMBL" id="POS83394.1"/>
    </source>
</evidence>
<dbReference type="GO" id="GO:0015031">
    <property type="term" value="P:protein transport"/>
    <property type="evidence" value="ECO:0007669"/>
    <property type="project" value="UniProtKB-KW"/>
</dbReference>
<dbReference type="InterPro" id="IPR040666">
    <property type="entry name" value="Atg29_N"/>
</dbReference>
<evidence type="ECO:0000256" key="5">
    <source>
        <dbReference type="ARBA" id="ARBA00022927"/>
    </source>
</evidence>
<feature type="domain" description="Atg29 N-terminal" evidence="9">
    <location>
        <begin position="8"/>
        <end position="61"/>
    </location>
</feature>
<organism evidence="10 11">
    <name type="scientific">Erysiphe pulchra</name>
    <dbReference type="NCBI Taxonomy" id="225359"/>
    <lineage>
        <taxon>Eukaryota</taxon>
        <taxon>Fungi</taxon>
        <taxon>Dikarya</taxon>
        <taxon>Ascomycota</taxon>
        <taxon>Pezizomycotina</taxon>
        <taxon>Leotiomycetes</taxon>
        <taxon>Erysiphales</taxon>
        <taxon>Erysiphaceae</taxon>
        <taxon>Erysiphe</taxon>
    </lineage>
</organism>
<dbReference type="AlphaFoldDB" id="A0A2S4PN22"/>
<evidence type="ECO:0000313" key="11">
    <source>
        <dbReference type="Proteomes" id="UP000237438"/>
    </source>
</evidence>
<feature type="compositionally biased region" description="Polar residues" evidence="8">
    <location>
        <begin position="207"/>
        <end position="217"/>
    </location>
</feature>
<dbReference type="EMBL" id="PEDP01001625">
    <property type="protein sequence ID" value="POS83394.1"/>
    <property type="molecule type" value="Genomic_DNA"/>
</dbReference>
<dbReference type="Proteomes" id="UP000237438">
    <property type="component" value="Unassembled WGS sequence"/>
</dbReference>
<comment type="similarity">
    <text evidence="2">Belongs to the ATG29 family.</text>
</comment>
<name>A0A2S4PN22_9PEZI</name>
<accession>A0A2S4PN22</accession>
<evidence type="ECO:0000256" key="1">
    <source>
        <dbReference type="ARBA" id="ARBA00004329"/>
    </source>
</evidence>
<protein>
    <recommendedName>
        <fullName evidence="3">Autophagy-related protein 29</fullName>
    </recommendedName>
</protein>
<evidence type="ECO:0000256" key="7">
    <source>
        <dbReference type="ARBA" id="ARBA00060351"/>
    </source>
</evidence>